<dbReference type="Proteomes" id="UP001153269">
    <property type="component" value="Unassembled WGS sequence"/>
</dbReference>
<evidence type="ECO:0000313" key="2">
    <source>
        <dbReference type="EMBL" id="CAB1434639.1"/>
    </source>
</evidence>
<protein>
    <submittedName>
        <fullName evidence="2">Uncharacterized protein</fullName>
    </submittedName>
</protein>
<proteinExistence type="predicted"/>
<feature type="region of interest" description="Disordered" evidence="1">
    <location>
        <begin position="15"/>
        <end position="35"/>
    </location>
</feature>
<dbReference type="AlphaFoldDB" id="A0A9N7UQA2"/>
<comment type="caution">
    <text evidence="2">The sequence shown here is derived from an EMBL/GenBank/DDBJ whole genome shotgun (WGS) entry which is preliminary data.</text>
</comment>
<evidence type="ECO:0000313" key="3">
    <source>
        <dbReference type="Proteomes" id="UP001153269"/>
    </source>
</evidence>
<feature type="region of interest" description="Disordered" evidence="1">
    <location>
        <begin position="64"/>
        <end position="143"/>
    </location>
</feature>
<name>A0A9N7UQA2_PLEPL</name>
<accession>A0A9N7UQA2</accession>
<gene>
    <name evidence="2" type="ORF">PLEPLA_LOCUS22688</name>
</gene>
<keyword evidence="3" id="KW-1185">Reference proteome</keyword>
<feature type="compositionally biased region" description="Pro residues" evidence="1">
    <location>
        <begin position="112"/>
        <end position="121"/>
    </location>
</feature>
<reference evidence="2" key="1">
    <citation type="submission" date="2020-03" db="EMBL/GenBank/DDBJ databases">
        <authorList>
            <person name="Weist P."/>
        </authorList>
    </citation>
    <scope>NUCLEOTIDE SEQUENCE</scope>
</reference>
<organism evidence="2 3">
    <name type="scientific">Pleuronectes platessa</name>
    <name type="common">European plaice</name>
    <dbReference type="NCBI Taxonomy" id="8262"/>
    <lineage>
        <taxon>Eukaryota</taxon>
        <taxon>Metazoa</taxon>
        <taxon>Chordata</taxon>
        <taxon>Craniata</taxon>
        <taxon>Vertebrata</taxon>
        <taxon>Euteleostomi</taxon>
        <taxon>Actinopterygii</taxon>
        <taxon>Neopterygii</taxon>
        <taxon>Teleostei</taxon>
        <taxon>Neoteleostei</taxon>
        <taxon>Acanthomorphata</taxon>
        <taxon>Carangaria</taxon>
        <taxon>Pleuronectiformes</taxon>
        <taxon>Pleuronectoidei</taxon>
        <taxon>Pleuronectidae</taxon>
        <taxon>Pleuronectes</taxon>
    </lineage>
</organism>
<dbReference type="EMBL" id="CADEAL010001680">
    <property type="protein sequence ID" value="CAB1434639.1"/>
    <property type="molecule type" value="Genomic_DNA"/>
</dbReference>
<evidence type="ECO:0000256" key="1">
    <source>
        <dbReference type="SAM" id="MobiDB-lite"/>
    </source>
</evidence>
<sequence length="143" mass="14910">MFTFACLSPSAFREPPRPFGNIPVQTGRDEDGGGATEVFLGSIQFPEISGFPLGSASSSFPDERLPCNGFLPPPSLSPEKRLTGKKGSGGKVVPCEGWKGSLGKTGIDTLNTPPPPSPPTPTSSQDPILRSGHRELCSSLSLG</sequence>